<dbReference type="GO" id="GO:0006285">
    <property type="term" value="P:base-excision repair, AP site formation"/>
    <property type="evidence" value="ECO:0007669"/>
    <property type="project" value="TreeGrafter"/>
</dbReference>
<dbReference type="InterPro" id="IPR011257">
    <property type="entry name" value="DNA_glycosylase"/>
</dbReference>
<dbReference type="PANTHER" id="PTHR43003">
    <property type="entry name" value="DNA-3-METHYLADENINE GLYCOSYLASE"/>
    <property type="match status" value="1"/>
</dbReference>
<dbReference type="Pfam" id="PF00730">
    <property type="entry name" value="HhH-GPD"/>
    <property type="match status" value="1"/>
</dbReference>
<dbReference type="InterPro" id="IPR003265">
    <property type="entry name" value="HhH-GPD_domain"/>
</dbReference>
<feature type="domain" description="HhH-GPD" evidence="4">
    <location>
        <begin position="41"/>
        <end position="196"/>
    </location>
</feature>
<dbReference type="GO" id="GO:0032993">
    <property type="term" value="C:protein-DNA complex"/>
    <property type="evidence" value="ECO:0007669"/>
    <property type="project" value="TreeGrafter"/>
</dbReference>
<dbReference type="KEGG" id="hxa:Halxa_2587"/>
<dbReference type="GO" id="GO:0008725">
    <property type="term" value="F:DNA-3-methyladenine glycosylase activity"/>
    <property type="evidence" value="ECO:0007669"/>
    <property type="project" value="TreeGrafter"/>
</dbReference>
<accession>F8DC85</accession>
<evidence type="ECO:0000259" key="4">
    <source>
        <dbReference type="SMART" id="SM00478"/>
    </source>
</evidence>
<gene>
    <name evidence="5" type="ordered locus">Halxa_2587</name>
</gene>
<dbReference type="Proteomes" id="UP000006794">
    <property type="component" value="Chromosome"/>
</dbReference>
<dbReference type="SUPFAM" id="SSF48150">
    <property type="entry name" value="DNA-glycosylase"/>
    <property type="match status" value="1"/>
</dbReference>
<keyword evidence="6" id="KW-1185">Reference proteome</keyword>
<dbReference type="PANTHER" id="PTHR43003:SF5">
    <property type="entry name" value="DNA-3-METHYLADENINE GLYCOSYLASE"/>
    <property type="match status" value="1"/>
</dbReference>
<evidence type="ECO:0000313" key="6">
    <source>
        <dbReference type="Proteomes" id="UP000006794"/>
    </source>
</evidence>
<dbReference type="GO" id="GO:0032131">
    <property type="term" value="F:alkylated DNA binding"/>
    <property type="evidence" value="ECO:0007669"/>
    <property type="project" value="TreeGrafter"/>
</dbReference>
<dbReference type="EMBL" id="CP002839">
    <property type="protein sequence ID" value="AEH37205.1"/>
    <property type="molecule type" value="Genomic_DNA"/>
</dbReference>
<dbReference type="Gene3D" id="1.10.340.30">
    <property type="entry name" value="Hypothetical protein, domain 2"/>
    <property type="match status" value="1"/>
</dbReference>
<protein>
    <submittedName>
        <fullName evidence="5">HhH-GPD family protein</fullName>
    </submittedName>
</protein>
<keyword evidence="2" id="KW-0227">DNA damage</keyword>
<dbReference type="FunFam" id="1.10.340.30:FF:000004">
    <property type="entry name" value="DNA-3-methyladenine glycosylase II"/>
    <property type="match status" value="1"/>
</dbReference>
<dbReference type="Gene3D" id="1.10.1670.40">
    <property type="match status" value="1"/>
</dbReference>
<proteinExistence type="inferred from homology"/>
<dbReference type="AlphaFoldDB" id="F8DC85"/>
<dbReference type="SMART" id="SM00478">
    <property type="entry name" value="ENDO3c"/>
    <property type="match status" value="1"/>
</dbReference>
<comment type="similarity">
    <text evidence="1">Belongs to the alkylbase DNA glycosidase AlkA family.</text>
</comment>
<organism evidence="5 6">
    <name type="scientific">Halopiger xanaduensis (strain DSM 18323 / JCM 14033 / SH-6)</name>
    <dbReference type="NCBI Taxonomy" id="797210"/>
    <lineage>
        <taxon>Archaea</taxon>
        <taxon>Methanobacteriati</taxon>
        <taxon>Methanobacteriota</taxon>
        <taxon>Stenosarchaea group</taxon>
        <taxon>Halobacteria</taxon>
        <taxon>Halobacteriales</taxon>
        <taxon>Natrialbaceae</taxon>
        <taxon>Halopiger</taxon>
    </lineage>
</organism>
<name>F8DC85_HALXS</name>
<dbReference type="RefSeq" id="WP_013880095.1">
    <property type="nucleotide sequence ID" value="NC_015666.1"/>
</dbReference>
<sequence>MLTDAEPVLRRDPIMERLIEAHEPYVEPDWSEYERLCISIINQQLSTASAMAVRERVFELLEGEVTPETVLAAEDDALRDAGLSRSKIEYMRNAARAFQENDYTRDALADYSDEEVIDLLTEIKGIGEWTANMYLLFVLERPDVLPLGDLAVRRGIEQLYGDGEPDEMTPAEMREIAEAWRPYRSVATRYIWAEYEAESPAVL</sequence>
<dbReference type="OrthoDB" id="8200at2157"/>
<dbReference type="GO" id="GO:0043916">
    <property type="term" value="F:DNA-7-methylguanine glycosylase activity"/>
    <property type="evidence" value="ECO:0007669"/>
    <property type="project" value="TreeGrafter"/>
</dbReference>
<dbReference type="GeneID" id="10797542"/>
<dbReference type="CDD" id="cd00056">
    <property type="entry name" value="ENDO3c"/>
    <property type="match status" value="1"/>
</dbReference>
<evidence type="ECO:0000256" key="3">
    <source>
        <dbReference type="ARBA" id="ARBA00023204"/>
    </source>
</evidence>
<dbReference type="HOGENOM" id="CLU_000445_72_5_2"/>
<evidence type="ECO:0000256" key="2">
    <source>
        <dbReference type="ARBA" id="ARBA00022763"/>
    </source>
</evidence>
<evidence type="ECO:0000256" key="1">
    <source>
        <dbReference type="ARBA" id="ARBA00010817"/>
    </source>
</evidence>
<reference evidence="5 6" key="1">
    <citation type="journal article" date="2012" name="Stand. Genomic Sci.">
        <title>Complete genome sequence of Halopiger xanaduensis type strain (SH-6(T)).</title>
        <authorList>
            <person name="Anderson I."/>
            <person name="Tindall B.J."/>
            <person name="Rohde M."/>
            <person name="Lucas S."/>
            <person name="Han J."/>
            <person name="Lapidus A."/>
            <person name="Cheng J.F."/>
            <person name="Goodwin L."/>
            <person name="Pitluck S."/>
            <person name="Peters L."/>
            <person name="Pati A."/>
            <person name="Mikhailova N."/>
            <person name="Pagani I."/>
            <person name="Teshima H."/>
            <person name="Han C."/>
            <person name="Tapia R."/>
            <person name="Land M."/>
            <person name="Woyke T."/>
            <person name="Klenk H.P."/>
            <person name="Kyrpides N."/>
            <person name="Ivanova N."/>
        </authorList>
    </citation>
    <scope>NUCLEOTIDE SEQUENCE [LARGE SCALE GENOMIC DNA]</scope>
    <source>
        <strain evidence="6">DSM 18323 / JCM 14033 / SH-6</strain>
    </source>
</reference>
<keyword evidence="3" id="KW-0234">DNA repair</keyword>
<dbReference type="eggNOG" id="arCOG00464">
    <property type="taxonomic scope" value="Archaea"/>
</dbReference>
<dbReference type="GO" id="GO:0006307">
    <property type="term" value="P:DNA alkylation repair"/>
    <property type="evidence" value="ECO:0007669"/>
    <property type="project" value="TreeGrafter"/>
</dbReference>
<evidence type="ECO:0000313" key="5">
    <source>
        <dbReference type="EMBL" id="AEH37205.1"/>
    </source>
</evidence>
<dbReference type="STRING" id="797210.Halxa_2587"/>
<dbReference type="InterPro" id="IPR051912">
    <property type="entry name" value="Alkylbase_DNA_Glycosylase/TA"/>
</dbReference>